<dbReference type="AlphaFoldDB" id="A0A4Q9HK09"/>
<evidence type="ECO:0000259" key="1">
    <source>
        <dbReference type="Pfam" id="PF04149"/>
    </source>
</evidence>
<dbReference type="Pfam" id="PF04149">
    <property type="entry name" value="DUF397"/>
    <property type="match status" value="1"/>
</dbReference>
<feature type="domain" description="DUF397" evidence="1">
    <location>
        <begin position="8"/>
        <end position="66"/>
    </location>
</feature>
<evidence type="ECO:0000313" key="2">
    <source>
        <dbReference type="EMBL" id="TBO55036.1"/>
    </source>
</evidence>
<dbReference type="EMBL" id="SIXH01000610">
    <property type="protein sequence ID" value="TBO55036.1"/>
    <property type="molecule type" value="Genomic_DNA"/>
</dbReference>
<accession>A0A4Q9HK09</accession>
<dbReference type="RefSeq" id="WP_131126283.1">
    <property type="nucleotide sequence ID" value="NZ_SIXH01000610.1"/>
</dbReference>
<keyword evidence="3" id="KW-1185">Reference proteome</keyword>
<sequence>MNRTHRIRSSHSDGGADNCVEIADSYPVSDSASAPATIPVRDSKTPGGNVLLFSAEAWSAFIDNLKADHRP</sequence>
<name>A0A4Q9HK09_STRKA</name>
<reference evidence="2 3" key="1">
    <citation type="submission" date="2019-02" db="EMBL/GenBank/DDBJ databases">
        <title>Draft Genome Sequence of Streptomyces sp. AM-2504, identified by 16S rRNA comparative analysis as a Streptomyces Kasugaensis strain.</title>
        <authorList>
            <person name="Napolioni V."/>
            <person name="Giuliodori A.M."/>
            <person name="Spurio R."/>
            <person name="Fabbretti A."/>
        </authorList>
    </citation>
    <scope>NUCLEOTIDE SEQUENCE [LARGE SCALE GENOMIC DNA]</scope>
    <source>
        <strain evidence="2 3">AM-2504</strain>
    </source>
</reference>
<dbReference type="Proteomes" id="UP000292452">
    <property type="component" value="Unassembled WGS sequence"/>
</dbReference>
<evidence type="ECO:0000313" key="3">
    <source>
        <dbReference type="Proteomes" id="UP000292452"/>
    </source>
</evidence>
<comment type="caution">
    <text evidence="2">The sequence shown here is derived from an EMBL/GenBank/DDBJ whole genome shotgun (WGS) entry which is preliminary data.</text>
</comment>
<proteinExistence type="predicted"/>
<gene>
    <name evidence="2" type="ORF">EYS09_35365</name>
</gene>
<protein>
    <submittedName>
        <fullName evidence="2">DUF397 domain-containing protein</fullName>
    </submittedName>
</protein>
<organism evidence="2 3">
    <name type="scientific">Streptomyces kasugaensis</name>
    <dbReference type="NCBI Taxonomy" id="1946"/>
    <lineage>
        <taxon>Bacteria</taxon>
        <taxon>Bacillati</taxon>
        <taxon>Actinomycetota</taxon>
        <taxon>Actinomycetes</taxon>
        <taxon>Kitasatosporales</taxon>
        <taxon>Streptomycetaceae</taxon>
        <taxon>Streptomyces</taxon>
    </lineage>
</organism>
<dbReference type="InterPro" id="IPR007278">
    <property type="entry name" value="DUF397"/>
</dbReference>